<keyword evidence="1" id="KW-0812">Transmembrane</keyword>
<keyword evidence="1" id="KW-1133">Transmembrane helix</keyword>
<name>S3D221_GLAL2</name>
<keyword evidence="1" id="KW-0472">Membrane</keyword>
<dbReference type="PANTHER" id="PTHR35393">
    <property type="entry name" value="CHROMOSOME 1, WHOLE GENOME SHOTGUN SEQUENCE"/>
    <property type="match status" value="1"/>
</dbReference>
<gene>
    <name evidence="3" type="ORF">GLAREA_04171</name>
</gene>
<feature type="transmembrane region" description="Helical" evidence="1">
    <location>
        <begin position="93"/>
        <end position="110"/>
    </location>
</feature>
<dbReference type="PANTHER" id="PTHR35393:SF1">
    <property type="entry name" value="SNOAL-LIKE DOMAIN-CONTAINING PROTEIN"/>
    <property type="match status" value="1"/>
</dbReference>
<dbReference type="AlphaFoldDB" id="S3D221"/>
<proteinExistence type="predicted"/>
<feature type="domain" description="SigF-like NTF2-like" evidence="2">
    <location>
        <begin position="1"/>
        <end position="178"/>
    </location>
</feature>
<reference evidence="3 4" key="1">
    <citation type="journal article" date="2013" name="BMC Genomics">
        <title>Genomics-driven discovery of the pneumocandin biosynthetic gene cluster in the fungus Glarea lozoyensis.</title>
        <authorList>
            <person name="Chen L."/>
            <person name="Yue Q."/>
            <person name="Zhang X."/>
            <person name="Xiang M."/>
            <person name="Wang C."/>
            <person name="Li S."/>
            <person name="Che Y."/>
            <person name="Ortiz-Lopez F.J."/>
            <person name="Bills G.F."/>
            <person name="Liu X."/>
            <person name="An Z."/>
        </authorList>
    </citation>
    <scope>NUCLEOTIDE SEQUENCE [LARGE SCALE GENOMIC DNA]</scope>
    <source>
        <strain evidence="4">ATCC 20868 / MF5171</strain>
    </source>
</reference>
<dbReference type="RefSeq" id="XP_008082615.1">
    <property type="nucleotide sequence ID" value="XM_008084424.1"/>
</dbReference>
<dbReference type="InterPro" id="IPR057514">
    <property type="entry name" value="NTF2_SigF"/>
</dbReference>
<evidence type="ECO:0000313" key="4">
    <source>
        <dbReference type="Proteomes" id="UP000016922"/>
    </source>
</evidence>
<dbReference type="GeneID" id="19463226"/>
<dbReference type="EMBL" id="KE145363">
    <property type="protein sequence ID" value="EPE31204.1"/>
    <property type="molecule type" value="Genomic_DNA"/>
</dbReference>
<protein>
    <recommendedName>
        <fullName evidence="2">SigF-like NTF2-like domain-containing protein</fullName>
    </recommendedName>
</protein>
<dbReference type="OrthoDB" id="2344312at2759"/>
<dbReference type="eggNOG" id="ENOG502S534">
    <property type="taxonomic scope" value="Eukaryota"/>
</dbReference>
<evidence type="ECO:0000259" key="2">
    <source>
        <dbReference type="Pfam" id="PF24840"/>
    </source>
</evidence>
<dbReference type="KEGG" id="glz:GLAREA_04171"/>
<sequence length="222" mass="24828">MDDPKTQIPSIIKSLTEGSPSAQHHALQTYFHSSASFTHPLCRVPSFSHISLPFVGEINSRWVVGMIYRWYKILSPRIVLDVEVVEFNKDTDIIFLNIHQIFSLFFVPFYKSNVHLTTVLNLVQLPDPAQRAEGKYYIIHQEDLYQTDEVVKFFWPGGSTVIWGFQMFATCMCILGALALAPVTWAAERRARGKVNGVGEGKGKVNGIGKRAINGVGVGKGM</sequence>
<keyword evidence="4" id="KW-1185">Reference proteome</keyword>
<dbReference type="Pfam" id="PF24840">
    <property type="entry name" value="NTF2_SigF"/>
    <property type="match status" value="1"/>
</dbReference>
<dbReference type="Proteomes" id="UP000016922">
    <property type="component" value="Unassembled WGS sequence"/>
</dbReference>
<dbReference type="STRING" id="1116229.S3D221"/>
<dbReference type="OMA" id="MSQIFTI"/>
<feature type="transmembrane region" description="Helical" evidence="1">
    <location>
        <begin position="161"/>
        <end position="185"/>
    </location>
</feature>
<accession>S3D221</accession>
<dbReference type="HOGENOM" id="CLU_079426_0_0_1"/>
<evidence type="ECO:0000313" key="3">
    <source>
        <dbReference type="EMBL" id="EPE31204.1"/>
    </source>
</evidence>
<evidence type="ECO:0000256" key="1">
    <source>
        <dbReference type="SAM" id="Phobius"/>
    </source>
</evidence>
<organism evidence="3 4">
    <name type="scientific">Glarea lozoyensis (strain ATCC 20868 / MF5171)</name>
    <dbReference type="NCBI Taxonomy" id="1116229"/>
    <lineage>
        <taxon>Eukaryota</taxon>
        <taxon>Fungi</taxon>
        <taxon>Dikarya</taxon>
        <taxon>Ascomycota</taxon>
        <taxon>Pezizomycotina</taxon>
        <taxon>Leotiomycetes</taxon>
        <taxon>Helotiales</taxon>
        <taxon>Helotiaceae</taxon>
        <taxon>Glarea</taxon>
    </lineage>
</organism>